<accession>A0ABS4WJ93</accession>
<sequence>MEEIRIEDNGNIGPIDASKIPRFAGLGTYARLPRIDQVPSADIKVVGVPFDSGVSYRPGARFGSTHIRESSRLIRPYNPALNVSPFALTQVADAGDMAVNPFNINEAIETIQQNALDLTADGSTLVTLGGDHTIALPLLRAAAERAGNPVAMLHFDAHLDTWDTYFGAEYTHGTPFRRAVEEGILDTEAISHVGTRGPLYGKKDLEDDKRFGFGIVTSSDVYYQGVREIVDKLRDRIGNRPLYISVDIDVLDPAHAPGTGTPEAGGITSRELLEIIRGLRGMNIVGADIVEVAPAYDHAEMTGVAASHVAYDLISLIADKRANDKKAAQA</sequence>
<dbReference type="CDD" id="cd11592">
    <property type="entry name" value="Agmatinase_PAH"/>
    <property type="match status" value="1"/>
</dbReference>
<evidence type="ECO:0000256" key="2">
    <source>
        <dbReference type="ARBA" id="ARBA00022723"/>
    </source>
</evidence>
<dbReference type="RefSeq" id="WP_209911052.1">
    <property type="nucleotide sequence ID" value="NZ_BAAAMI010000012.1"/>
</dbReference>
<organism evidence="5 6">
    <name type="scientific">Paeniglutamicibacter psychrophenolicus</name>
    <dbReference type="NCBI Taxonomy" id="257454"/>
    <lineage>
        <taxon>Bacteria</taxon>
        <taxon>Bacillati</taxon>
        <taxon>Actinomycetota</taxon>
        <taxon>Actinomycetes</taxon>
        <taxon>Micrococcales</taxon>
        <taxon>Micrococcaceae</taxon>
        <taxon>Paeniglutamicibacter</taxon>
    </lineage>
</organism>
<evidence type="ECO:0000313" key="5">
    <source>
        <dbReference type="EMBL" id="MBP2376279.1"/>
    </source>
</evidence>
<comment type="similarity">
    <text evidence="1">Belongs to the arginase family. Agmatinase subfamily.</text>
</comment>
<proteinExistence type="inferred from homology"/>
<dbReference type="SUPFAM" id="SSF52768">
    <property type="entry name" value="Arginase/deacetylase"/>
    <property type="match status" value="1"/>
</dbReference>
<dbReference type="InterPro" id="IPR006035">
    <property type="entry name" value="Ureohydrolase"/>
</dbReference>
<dbReference type="PROSITE" id="PS01053">
    <property type="entry name" value="ARGINASE_1"/>
    <property type="match status" value="1"/>
</dbReference>
<comment type="caution">
    <text evidence="5">The sequence shown here is derived from an EMBL/GenBank/DDBJ whole genome shotgun (WGS) entry which is preliminary data.</text>
</comment>
<dbReference type="InterPro" id="IPR005925">
    <property type="entry name" value="Agmatinase-rel"/>
</dbReference>
<dbReference type="PANTHER" id="PTHR11358:SF26">
    <property type="entry name" value="GUANIDINO ACID HYDROLASE, MITOCHONDRIAL"/>
    <property type="match status" value="1"/>
</dbReference>
<dbReference type="Gene3D" id="3.40.800.10">
    <property type="entry name" value="Ureohydrolase domain"/>
    <property type="match status" value="1"/>
</dbReference>
<keyword evidence="3 4" id="KW-0378">Hydrolase</keyword>
<dbReference type="EC" id="3.5.3.11" evidence="5"/>
<evidence type="ECO:0000256" key="3">
    <source>
        <dbReference type="ARBA" id="ARBA00022801"/>
    </source>
</evidence>
<keyword evidence="2" id="KW-0479">Metal-binding</keyword>
<evidence type="ECO:0000256" key="4">
    <source>
        <dbReference type="RuleBase" id="RU003684"/>
    </source>
</evidence>
<dbReference type="PROSITE" id="PS51409">
    <property type="entry name" value="ARGINASE_2"/>
    <property type="match status" value="1"/>
</dbReference>
<dbReference type="InterPro" id="IPR023696">
    <property type="entry name" value="Ureohydrolase_dom_sf"/>
</dbReference>
<dbReference type="PRINTS" id="PR00116">
    <property type="entry name" value="ARGINASE"/>
</dbReference>
<gene>
    <name evidence="5" type="ORF">JOF46_004191</name>
</gene>
<dbReference type="Proteomes" id="UP000766570">
    <property type="component" value="Unassembled WGS sequence"/>
</dbReference>
<keyword evidence="6" id="KW-1185">Reference proteome</keyword>
<dbReference type="PANTHER" id="PTHR11358">
    <property type="entry name" value="ARGINASE/AGMATINASE"/>
    <property type="match status" value="1"/>
</dbReference>
<name>A0ABS4WJ93_9MICC</name>
<evidence type="ECO:0000313" key="6">
    <source>
        <dbReference type="Proteomes" id="UP000766570"/>
    </source>
</evidence>
<dbReference type="Pfam" id="PF00491">
    <property type="entry name" value="Arginase"/>
    <property type="match status" value="1"/>
</dbReference>
<dbReference type="NCBIfam" id="TIGR01230">
    <property type="entry name" value="agmatinase"/>
    <property type="match status" value="1"/>
</dbReference>
<dbReference type="EMBL" id="JAGIOE010000001">
    <property type="protein sequence ID" value="MBP2376279.1"/>
    <property type="molecule type" value="Genomic_DNA"/>
</dbReference>
<protein>
    <submittedName>
        <fullName evidence="5">Agmatinase</fullName>
        <ecNumber evidence="5">3.5.3.11</ecNumber>
    </submittedName>
</protein>
<dbReference type="InterPro" id="IPR020855">
    <property type="entry name" value="Ureohydrolase_Mn_BS"/>
</dbReference>
<evidence type="ECO:0000256" key="1">
    <source>
        <dbReference type="ARBA" id="ARBA00009227"/>
    </source>
</evidence>
<reference evidence="5 6" key="1">
    <citation type="submission" date="2021-03" db="EMBL/GenBank/DDBJ databases">
        <title>Sequencing the genomes of 1000 actinobacteria strains.</title>
        <authorList>
            <person name="Klenk H.-P."/>
        </authorList>
    </citation>
    <scope>NUCLEOTIDE SEQUENCE [LARGE SCALE GENOMIC DNA]</scope>
    <source>
        <strain evidence="5 6">DSM 15454</strain>
    </source>
</reference>
<dbReference type="GO" id="GO:0008783">
    <property type="term" value="F:agmatinase activity"/>
    <property type="evidence" value="ECO:0007669"/>
    <property type="project" value="UniProtKB-EC"/>
</dbReference>
<dbReference type="PIRSF" id="PIRSF036979">
    <property type="entry name" value="Arginase"/>
    <property type="match status" value="1"/>
</dbReference>